<evidence type="ECO:0000313" key="3">
    <source>
        <dbReference type="Proteomes" id="UP000298355"/>
    </source>
</evidence>
<sequence length="333" mass="37537">MPRITTDFRISGPVDFLDVNVERDNLLFIDPSAIRVAAKTGDRYGLVADAALTKFFDEILVKLRSAAPADHISGERSLQHFRELGATRLGMSSEGTQGHGAAEKLGTQIWNELLGNPLCQLAVATLKYVEDIPLFVARIDKDVTSDVTARIVLETLEQFTSDMMAKHPEFHTRRPTTTMKTTYWNNARATWESKTLTLPVADGKPLLLVPKWFANYKIQMTYGQYYGVAVLDYVKWENLVKVVRRKETVSRPRFTKKELKTMSAFAPNRSTSANQTARILEKDGIDVLGSYRAERQSSFLALTDDQLEFHLSRRPGPRSKHTGGRSAREEAEQ</sequence>
<proteinExistence type="predicted"/>
<dbReference type="RefSeq" id="WP_134364811.1">
    <property type="nucleotide sequence ID" value="NZ_SOGJ01000038.1"/>
</dbReference>
<name>A0ABY2IU29_9MICO</name>
<reference evidence="2 3" key="1">
    <citation type="submission" date="2019-03" db="EMBL/GenBank/DDBJ databases">
        <title>Genomics of glacier-inhabiting Cryobacterium strains.</title>
        <authorList>
            <person name="Liu Q."/>
            <person name="Xin Y.-H."/>
        </authorList>
    </citation>
    <scope>NUCLEOTIDE SEQUENCE [LARGE SCALE GENOMIC DNA]</scope>
    <source>
        <strain evidence="2 3">TMT4-23</strain>
    </source>
</reference>
<feature type="compositionally biased region" description="Basic residues" evidence="1">
    <location>
        <begin position="312"/>
        <end position="323"/>
    </location>
</feature>
<keyword evidence="3" id="KW-1185">Reference proteome</keyword>
<gene>
    <name evidence="2" type="ORF">E3O65_16515</name>
</gene>
<feature type="region of interest" description="Disordered" evidence="1">
    <location>
        <begin position="310"/>
        <end position="333"/>
    </location>
</feature>
<comment type="caution">
    <text evidence="2">The sequence shown here is derived from an EMBL/GenBank/DDBJ whole genome shotgun (WGS) entry which is preliminary data.</text>
</comment>
<dbReference type="EMBL" id="SOGJ01000038">
    <property type="protein sequence ID" value="TFC94692.1"/>
    <property type="molecule type" value="Genomic_DNA"/>
</dbReference>
<evidence type="ECO:0000256" key="1">
    <source>
        <dbReference type="SAM" id="MobiDB-lite"/>
    </source>
</evidence>
<organism evidence="2 3">
    <name type="scientific">Cryobacterium breve</name>
    <dbReference type="NCBI Taxonomy" id="1259258"/>
    <lineage>
        <taxon>Bacteria</taxon>
        <taxon>Bacillati</taxon>
        <taxon>Actinomycetota</taxon>
        <taxon>Actinomycetes</taxon>
        <taxon>Micrococcales</taxon>
        <taxon>Microbacteriaceae</taxon>
        <taxon>Cryobacterium</taxon>
    </lineage>
</organism>
<dbReference type="Proteomes" id="UP000298355">
    <property type="component" value="Unassembled WGS sequence"/>
</dbReference>
<protein>
    <submittedName>
        <fullName evidence="2">Uncharacterized protein</fullName>
    </submittedName>
</protein>
<evidence type="ECO:0000313" key="2">
    <source>
        <dbReference type="EMBL" id="TFC94692.1"/>
    </source>
</evidence>
<accession>A0ABY2IU29</accession>